<evidence type="ECO:0000256" key="2">
    <source>
        <dbReference type="SAM" id="Phobius"/>
    </source>
</evidence>
<evidence type="ECO:0008006" key="5">
    <source>
        <dbReference type="Google" id="ProtNLM"/>
    </source>
</evidence>
<evidence type="ECO:0000313" key="4">
    <source>
        <dbReference type="Proteomes" id="UP000199657"/>
    </source>
</evidence>
<keyword evidence="2" id="KW-1133">Transmembrane helix</keyword>
<keyword evidence="2" id="KW-0812">Transmembrane</keyword>
<evidence type="ECO:0000313" key="3">
    <source>
        <dbReference type="EMBL" id="SEP03781.1"/>
    </source>
</evidence>
<organism evidence="3 4">
    <name type="scientific">Aquisalimonas asiatica</name>
    <dbReference type="NCBI Taxonomy" id="406100"/>
    <lineage>
        <taxon>Bacteria</taxon>
        <taxon>Pseudomonadati</taxon>
        <taxon>Pseudomonadota</taxon>
        <taxon>Gammaproteobacteria</taxon>
        <taxon>Chromatiales</taxon>
        <taxon>Ectothiorhodospiraceae</taxon>
        <taxon>Aquisalimonas</taxon>
    </lineage>
</organism>
<dbReference type="STRING" id="406100.SAMN04488052_10755"/>
<proteinExistence type="predicted"/>
<keyword evidence="4" id="KW-1185">Reference proteome</keyword>
<dbReference type="EMBL" id="FOEG01000007">
    <property type="protein sequence ID" value="SEP03781.1"/>
    <property type="molecule type" value="Genomic_DNA"/>
</dbReference>
<keyword evidence="2" id="KW-0472">Membrane</keyword>
<name>A0A1H8UKT0_9GAMM</name>
<feature type="transmembrane region" description="Helical" evidence="2">
    <location>
        <begin position="69"/>
        <end position="89"/>
    </location>
</feature>
<dbReference type="OrthoDB" id="6158881at2"/>
<feature type="region of interest" description="Disordered" evidence="1">
    <location>
        <begin position="102"/>
        <end position="131"/>
    </location>
</feature>
<feature type="compositionally biased region" description="Basic and acidic residues" evidence="1">
    <location>
        <begin position="102"/>
        <end position="122"/>
    </location>
</feature>
<sequence length="313" mass="34864">MLGFLQGFAYGLFLSCIPWFIAGMVNPAVAVPNEPPSRWHVILRYWLGIPFLAFLLWLTSLWGGFGPTLAGWIVGLLAIAVEVPLERAWRRWLARRREKRQHREQEARKRQRQAEKEARAREAGVAVLDPDHPPEDADAVVQALCNVKRRLQEARRGDLAVQVDRLYSRYSHGLAVLGARFDPGELTYQRAAGLMAEVCRGALDNFHAMASQAASVAGVDADYVRGRLQREGATLPAEERQALERRLDLLQETEASLKALGGRNEAVITALDDATVAVARVETARPHASVAAERALQDLQRFVDGAGRYQRSE</sequence>
<dbReference type="RefSeq" id="WP_091645066.1">
    <property type="nucleotide sequence ID" value="NZ_FOEG01000007.1"/>
</dbReference>
<reference evidence="3 4" key="1">
    <citation type="submission" date="2016-10" db="EMBL/GenBank/DDBJ databases">
        <authorList>
            <person name="de Groot N.N."/>
        </authorList>
    </citation>
    <scope>NUCLEOTIDE SEQUENCE [LARGE SCALE GENOMIC DNA]</scope>
    <source>
        <strain evidence="3 4">CGMCC 1.6291</strain>
    </source>
</reference>
<accession>A0A1H8UKT0</accession>
<gene>
    <name evidence="3" type="ORF">SAMN04488052_10755</name>
</gene>
<feature type="transmembrane region" description="Helical" evidence="2">
    <location>
        <begin position="12"/>
        <end position="31"/>
    </location>
</feature>
<evidence type="ECO:0000256" key="1">
    <source>
        <dbReference type="SAM" id="MobiDB-lite"/>
    </source>
</evidence>
<protein>
    <recommendedName>
        <fullName evidence="5">Cobyrinic acid a,c-diamide synthase</fullName>
    </recommendedName>
</protein>
<dbReference type="AlphaFoldDB" id="A0A1H8UKT0"/>
<dbReference type="Proteomes" id="UP000199657">
    <property type="component" value="Unassembled WGS sequence"/>
</dbReference>
<feature type="transmembrane region" description="Helical" evidence="2">
    <location>
        <begin position="43"/>
        <end position="63"/>
    </location>
</feature>